<evidence type="ECO:0000259" key="2">
    <source>
        <dbReference type="Pfam" id="PF11274"/>
    </source>
</evidence>
<dbReference type="Proteomes" id="UP000184330">
    <property type="component" value="Unassembled WGS sequence"/>
</dbReference>
<dbReference type="OrthoDB" id="6423603at2759"/>
<keyword evidence="4" id="KW-1185">Reference proteome</keyword>
<feature type="domain" description="DUF3074" evidence="2">
    <location>
        <begin position="138"/>
        <end position="322"/>
    </location>
</feature>
<evidence type="ECO:0000256" key="1">
    <source>
        <dbReference type="SAM" id="MobiDB-lite"/>
    </source>
</evidence>
<name>A0A1L7WDE6_9HELO</name>
<proteinExistence type="predicted"/>
<protein>
    <recommendedName>
        <fullName evidence="2">DUF3074 domain-containing protein</fullName>
    </recommendedName>
</protein>
<feature type="compositionally biased region" description="Basic and acidic residues" evidence="1">
    <location>
        <begin position="352"/>
        <end position="365"/>
    </location>
</feature>
<dbReference type="STRING" id="576137.A0A1L7WDE6"/>
<dbReference type="InterPro" id="IPR024500">
    <property type="entry name" value="DUF3074"/>
</dbReference>
<feature type="region of interest" description="Disordered" evidence="1">
    <location>
        <begin position="31"/>
        <end position="57"/>
    </location>
</feature>
<dbReference type="PANTHER" id="PTHR40370">
    <property type="entry name" value="EXPRESSED PROTEIN"/>
    <property type="match status" value="1"/>
</dbReference>
<dbReference type="SUPFAM" id="SSF55961">
    <property type="entry name" value="Bet v1-like"/>
    <property type="match status" value="1"/>
</dbReference>
<dbReference type="Pfam" id="PF11274">
    <property type="entry name" value="DUF3074"/>
    <property type="match status" value="1"/>
</dbReference>
<feature type="compositionally biased region" description="Low complexity" evidence="1">
    <location>
        <begin position="339"/>
        <end position="348"/>
    </location>
</feature>
<reference evidence="3 4" key="1">
    <citation type="submission" date="2016-03" db="EMBL/GenBank/DDBJ databases">
        <authorList>
            <person name="Ploux O."/>
        </authorList>
    </citation>
    <scope>NUCLEOTIDE SEQUENCE [LARGE SCALE GENOMIC DNA]</scope>
    <source>
        <strain evidence="3 4">UAMH 11012</strain>
    </source>
</reference>
<evidence type="ECO:0000313" key="4">
    <source>
        <dbReference type="Proteomes" id="UP000184330"/>
    </source>
</evidence>
<dbReference type="AlphaFoldDB" id="A0A1L7WDE6"/>
<organism evidence="3 4">
    <name type="scientific">Phialocephala subalpina</name>
    <dbReference type="NCBI Taxonomy" id="576137"/>
    <lineage>
        <taxon>Eukaryota</taxon>
        <taxon>Fungi</taxon>
        <taxon>Dikarya</taxon>
        <taxon>Ascomycota</taxon>
        <taxon>Pezizomycotina</taxon>
        <taxon>Leotiomycetes</taxon>
        <taxon>Helotiales</taxon>
        <taxon>Mollisiaceae</taxon>
        <taxon>Phialocephala</taxon>
        <taxon>Phialocephala fortinii species complex</taxon>
    </lineage>
</organism>
<accession>A0A1L7WDE6</accession>
<gene>
    <name evidence="3" type="ORF">PAC_00612</name>
</gene>
<dbReference type="PANTHER" id="PTHR40370:SF1">
    <property type="entry name" value="DUF3074 DOMAIN-CONTAINING PROTEIN"/>
    <property type="match status" value="1"/>
</dbReference>
<dbReference type="EMBL" id="FJOG01000001">
    <property type="protein sequence ID" value="CZR50738.1"/>
    <property type="molecule type" value="Genomic_DNA"/>
</dbReference>
<sequence>MLPEIESKETMMADSKLLLGPWVRLEGVSISQLPPGGKGVEPVNPPSSTEKYSDGSGATAAPSLTAFITNILTESIPFIDGVAPKSGGASTWKSKGSPKKYASSEAPVHLYEYLVSGKELDKVEGMSQFSADRKDETWFCRRSCHRNAAVKGTASWQEFTHSFKEHHAETENAFTPTVIGARQAMSWNTDGIEVDVHGGKWTNITVVLEEMKHKIDPKPLKNRTFPVLQLSATLAGAEEFIVVSIPINDFNKSPYAEYARDKSLVMAAYASIERIRVLPSNGEIEWIMATASDAGGVLPQWMQNLAVPGAVAKDVEMFLSWIPSQRTAQGNSDKKLPDAPGNNGAPAPISKTDPEPGISRKDTSNKELPAAPAQ</sequence>
<evidence type="ECO:0000313" key="3">
    <source>
        <dbReference type="EMBL" id="CZR50738.1"/>
    </source>
</evidence>
<feature type="region of interest" description="Disordered" evidence="1">
    <location>
        <begin position="326"/>
        <end position="374"/>
    </location>
</feature>